<feature type="chain" id="PRO_5015534616" description="SIMPL domain-containing protein" evidence="1">
    <location>
        <begin position="19"/>
        <end position="230"/>
    </location>
</feature>
<evidence type="ECO:0008006" key="4">
    <source>
        <dbReference type="Google" id="ProtNLM"/>
    </source>
</evidence>
<reference evidence="2 3" key="1">
    <citation type="submission" date="2018-01" db="EMBL/GenBank/DDBJ databases">
        <authorList>
            <person name="Gaut B.S."/>
            <person name="Morton B.R."/>
            <person name="Clegg M.T."/>
            <person name="Duvall M.R."/>
        </authorList>
    </citation>
    <scope>NUCLEOTIDE SEQUENCE [LARGE SCALE GENOMIC DNA]</scope>
    <source>
        <strain evidence="2 3">HR-AY</strain>
    </source>
</reference>
<dbReference type="Gene3D" id="3.30.110.170">
    <property type="entry name" value="Protein of unknown function (DUF541), domain 1"/>
    <property type="match status" value="1"/>
</dbReference>
<dbReference type="RefSeq" id="WP_103806759.1">
    <property type="nucleotide sequence ID" value="NZ_PQVG01000008.1"/>
</dbReference>
<dbReference type="Pfam" id="PF04402">
    <property type="entry name" value="SIMPL"/>
    <property type="match status" value="1"/>
</dbReference>
<comment type="caution">
    <text evidence="2">The sequence shown here is derived from an EMBL/GenBank/DDBJ whole genome shotgun (WGS) entry which is preliminary data.</text>
</comment>
<accession>A0A2S5A533</accession>
<dbReference type="Gene3D" id="3.30.70.2970">
    <property type="entry name" value="Protein of unknown function (DUF541), domain 2"/>
    <property type="match status" value="1"/>
</dbReference>
<proteinExistence type="predicted"/>
<dbReference type="InterPro" id="IPR007497">
    <property type="entry name" value="SIMPL/DUF541"/>
</dbReference>
<sequence length="230" mass="25656">MKKALLILGILFLTMSNAQEQKQIPMINVSGEGKVKVAPDQVSISISIETKGTKAEDVKRENDKKMDGILKFIKKSNISAEDFQTQRISLNPNYDYEKKKSNYIATQSVQILLKDLSKYDTLMEGLVNEGINRIDNVEFKSSKLIQLQSDARKLAMKDAKAKAEDYVSVLGQKVGKAILISDNSQTYNPQPQPRMYAMKSMAMDEATPKETLAIGEIEIVANVSVSFVLE</sequence>
<dbReference type="GO" id="GO:0006974">
    <property type="term" value="P:DNA damage response"/>
    <property type="evidence" value="ECO:0007669"/>
    <property type="project" value="TreeGrafter"/>
</dbReference>
<keyword evidence="3" id="KW-1185">Reference proteome</keyword>
<evidence type="ECO:0000256" key="1">
    <source>
        <dbReference type="SAM" id="SignalP"/>
    </source>
</evidence>
<dbReference type="OrthoDB" id="6021921at2"/>
<feature type="signal peptide" evidence="1">
    <location>
        <begin position="1"/>
        <end position="18"/>
    </location>
</feature>
<evidence type="ECO:0000313" key="2">
    <source>
        <dbReference type="EMBL" id="POY37634.1"/>
    </source>
</evidence>
<name>A0A2S5A533_9FLAO</name>
<organism evidence="2 3">
    <name type="scientific">Flavobacterium alvei</name>
    <dbReference type="NCBI Taxonomy" id="2080416"/>
    <lineage>
        <taxon>Bacteria</taxon>
        <taxon>Pseudomonadati</taxon>
        <taxon>Bacteroidota</taxon>
        <taxon>Flavobacteriia</taxon>
        <taxon>Flavobacteriales</taxon>
        <taxon>Flavobacteriaceae</taxon>
        <taxon>Flavobacterium</taxon>
    </lineage>
</organism>
<gene>
    <name evidence="2" type="ORF">C3L50_13750</name>
</gene>
<dbReference type="EMBL" id="PQVG01000008">
    <property type="protein sequence ID" value="POY37634.1"/>
    <property type="molecule type" value="Genomic_DNA"/>
</dbReference>
<dbReference type="PANTHER" id="PTHR34387">
    <property type="entry name" value="SLR1258 PROTEIN"/>
    <property type="match status" value="1"/>
</dbReference>
<evidence type="ECO:0000313" key="3">
    <source>
        <dbReference type="Proteomes" id="UP000237310"/>
    </source>
</evidence>
<dbReference type="AlphaFoldDB" id="A0A2S5A533"/>
<dbReference type="Proteomes" id="UP000237310">
    <property type="component" value="Unassembled WGS sequence"/>
</dbReference>
<keyword evidence="1" id="KW-0732">Signal</keyword>
<dbReference type="InterPro" id="IPR052022">
    <property type="entry name" value="26kDa_periplasmic_antigen"/>
</dbReference>
<protein>
    <recommendedName>
        <fullName evidence="4">SIMPL domain-containing protein</fullName>
    </recommendedName>
</protein>
<dbReference type="PANTHER" id="PTHR34387:SF1">
    <property type="entry name" value="PERIPLASMIC IMMUNOGENIC PROTEIN"/>
    <property type="match status" value="1"/>
</dbReference>